<dbReference type="PANTHER" id="PTHR18964">
    <property type="entry name" value="ROK (REPRESSOR, ORF, KINASE) FAMILY"/>
    <property type="match status" value="1"/>
</dbReference>
<dbReference type="NCBIfam" id="TIGR00744">
    <property type="entry name" value="ROK_glcA_fam"/>
    <property type="match status" value="1"/>
</dbReference>
<dbReference type="AlphaFoldDB" id="A0A926DP85"/>
<dbReference type="GO" id="GO:0004340">
    <property type="term" value="F:glucokinase activity"/>
    <property type="evidence" value="ECO:0007669"/>
    <property type="project" value="UniProtKB-EC"/>
</dbReference>
<dbReference type="PANTHER" id="PTHR18964:SF149">
    <property type="entry name" value="BIFUNCTIONAL UDP-N-ACETYLGLUCOSAMINE 2-EPIMERASE_N-ACETYLMANNOSAMINE KINASE"/>
    <property type="match status" value="1"/>
</dbReference>
<dbReference type="RefSeq" id="WP_177717339.1">
    <property type="nucleotide sequence ID" value="NZ_JACRSQ010000003.1"/>
</dbReference>
<evidence type="ECO:0000256" key="7">
    <source>
        <dbReference type="ARBA" id="ARBA00022840"/>
    </source>
</evidence>
<dbReference type="GO" id="GO:0005524">
    <property type="term" value="F:ATP binding"/>
    <property type="evidence" value="ECO:0007669"/>
    <property type="project" value="UniProtKB-KW"/>
</dbReference>
<keyword evidence="5" id="KW-0547">Nucleotide-binding</keyword>
<keyword evidence="10" id="KW-1185">Reference proteome</keyword>
<name>A0A926DP85_9FIRM</name>
<dbReference type="InterPro" id="IPR049874">
    <property type="entry name" value="ROK_cs"/>
</dbReference>
<evidence type="ECO:0000256" key="8">
    <source>
        <dbReference type="ARBA" id="ARBA00032386"/>
    </source>
</evidence>
<dbReference type="EMBL" id="JACRSQ010000003">
    <property type="protein sequence ID" value="MBC8542648.1"/>
    <property type="molecule type" value="Genomic_DNA"/>
</dbReference>
<reference evidence="9" key="1">
    <citation type="submission" date="2020-08" db="EMBL/GenBank/DDBJ databases">
        <title>Genome public.</title>
        <authorList>
            <person name="Liu C."/>
            <person name="Sun Q."/>
        </authorList>
    </citation>
    <scope>NUCLEOTIDE SEQUENCE</scope>
    <source>
        <strain evidence="9">NSJ-32</strain>
    </source>
</reference>
<dbReference type="Proteomes" id="UP000657006">
    <property type="component" value="Unassembled WGS sequence"/>
</dbReference>
<accession>A0A926DP85</accession>
<evidence type="ECO:0000313" key="10">
    <source>
        <dbReference type="Proteomes" id="UP000657006"/>
    </source>
</evidence>
<dbReference type="SUPFAM" id="SSF53067">
    <property type="entry name" value="Actin-like ATPase domain"/>
    <property type="match status" value="1"/>
</dbReference>
<evidence type="ECO:0000256" key="4">
    <source>
        <dbReference type="ARBA" id="ARBA00022679"/>
    </source>
</evidence>
<dbReference type="InterPro" id="IPR043129">
    <property type="entry name" value="ATPase_NBD"/>
</dbReference>
<sequence length="316" mass="32722">MIYAGIDLGGTSIKGALVTDKGEILRKKSIPAGAERSHREVVTDMANLILDLMTEEGLTPEEVASVGVGSPGAIDPEKGEVIFAANFADFRNVPMRSIMEEILEMPVYVDNDANVAALGESMFGAGEGCRNCVALTLGTGLGGGVIIDGKIFSGAFYGGAELGHQVIVVDGEPCTCGRKGCWEAYSSATALIRMGKEAALAHPDSQLGSLAGEGLAEMEAKTVFDAAQAGDEVAQGVIDVYIKYLAAGIVNTINVFQPEVLIVGGGVSAQGEKLMEPLREKVQQEVFGGQADKTQLRAATLGNDAGVIGAAMLGIE</sequence>
<gene>
    <name evidence="9" type="ORF">H8730_03675</name>
</gene>
<dbReference type="GO" id="GO:0006096">
    <property type="term" value="P:glycolytic process"/>
    <property type="evidence" value="ECO:0007669"/>
    <property type="project" value="InterPro"/>
</dbReference>
<evidence type="ECO:0000256" key="5">
    <source>
        <dbReference type="ARBA" id="ARBA00022741"/>
    </source>
</evidence>
<keyword evidence="6" id="KW-0418">Kinase</keyword>
<keyword evidence="4" id="KW-0808">Transferase</keyword>
<proteinExistence type="inferred from homology"/>
<dbReference type="InterPro" id="IPR000600">
    <property type="entry name" value="ROK"/>
</dbReference>
<dbReference type="Gene3D" id="3.30.420.40">
    <property type="match status" value="2"/>
</dbReference>
<comment type="caution">
    <text evidence="9">The sequence shown here is derived from an EMBL/GenBank/DDBJ whole genome shotgun (WGS) entry which is preliminary data.</text>
</comment>
<comment type="similarity">
    <text evidence="1">Belongs to the ROK (NagC/XylR) family.</text>
</comment>
<dbReference type="InterPro" id="IPR004654">
    <property type="entry name" value="ROK_glcA"/>
</dbReference>
<dbReference type="EC" id="2.7.1.2" evidence="2"/>
<evidence type="ECO:0000256" key="6">
    <source>
        <dbReference type="ARBA" id="ARBA00022777"/>
    </source>
</evidence>
<evidence type="ECO:0000256" key="2">
    <source>
        <dbReference type="ARBA" id="ARBA00012323"/>
    </source>
</evidence>
<evidence type="ECO:0000256" key="1">
    <source>
        <dbReference type="ARBA" id="ARBA00006479"/>
    </source>
</evidence>
<dbReference type="PROSITE" id="PS01125">
    <property type="entry name" value="ROK"/>
    <property type="match status" value="1"/>
</dbReference>
<keyword evidence="7" id="KW-0067">ATP-binding</keyword>
<dbReference type="GO" id="GO:0005737">
    <property type="term" value="C:cytoplasm"/>
    <property type="evidence" value="ECO:0007669"/>
    <property type="project" value="InterPro"/>
</dbReference>
<organism evidence="9 10">
    <name type="scientific">Bianquea renquensis</name>
    <dbReference type="NCBI Taxonomy" id="2763661"/>
    <lineage>
        <taxon>Bacteria</taxon>
        <taxon>Bacillati</taxon>
        <taxon>Bacillota</taxon>
        <taxon>Clostridia</taxon>
        <taxon>Eubacteriales</taxon>
        <taxon>Bianqueaceae</taxon>
        <taxon>Bianquea</taxon>
    </lineage>
</organism>
<evidence type="ECO:0000313" key="9">
    <source>
        <dbReference type="EMBL" id="MBC8542648.1"/>
    </source>
</evidence>
<protein>
    <recommendedName>
        <fullName evidence="3">Glucokinase</fullName>
        <ecNumber evidence="2">2.7.1.2</ecNumber>
    </recommendedName>
    <alternativeName>
        <fullName evidence="8">Glucose kinase</fullName>
    </alternativeName>
</protein>
<evidence type="ECO:0000256" key="3">
    <source>
        <dbReference type="ARBA" id="ARBA00014701"/>
    </source>
</evidence>
<dbReference type="Pfam" id="PF00480">
    <property type="entry name" value="ROK"/>
    <property type="match status" value="1"/>
</dbReference>